<name>A0A699ZKQ8_HAELA</name>
<dbReference type="Proteomes" id="UP000485058">
    <property type="component" value="Unassembled WGS sequence"/>
</dbReference>
<reference evidence="1 2" key="1">
    <citation type="submission" date="2020-02" db="EMBL/GenBank/DDBJ databases">
        <title>Draft genome sequence of Haematococcus lacustris strain NIES-144.</title>
        <authorList>
            <person name="Morimoto D."/>
            <person name="Nakagawa S."/>
            <person name="Yoshida T."/>
            <person name="Sawayama S."/>
        </authorList>
    </citation>
    <scope>NUCLEOTIDE SEQUENCE [LARGE SCALE GENOMIC DNA]</scope>
    <source>
        <strain evidence="1 2">NIES-144</strain>
    </source>
</reference>
<protein>
    <submittedName>
        <fullName evidence="1">Uncharacterized protein</fullName>
    </submittedName>
</protein>
<evidence type="ECO:0000313" key="2">
    <source>
        <dbReference type="Proteomes" id="UP000485058"/>
    </source>
</evidence>
<keyword evidence="2" id="KW-1185">Reference proteome</keyword>
<organism evidence="1 2">
    <name type="scientific">Haematococcus lacustris</name>
    <name type="common">Green alga</name>
    <name type="synonym">Haematococcus pluvialis</name>
    <dbReference type="NCBI Taxonomy" id="44745"/>
    <lineage>
        <taxon>Eukaryota</taxon>
        <taxon>Viridiplantae</taxon>
        <taxon>Chlorophyta</taxon>
        <taxon>core chlorophytes</taxon>
        <taxon>Chlorophyceae</taxon>
        <taxon>CS clade</taxon>
        <taxon>Chlamydomonadales</taxon>
        <taxon>Haematococcaceae</taxon>
        <taxon>Haematococcus</taxon>
    </lineage>
</organism>
<feature type="non-terminal residue" evidence="1">
    <location>
        <position position="1"/>
    </location>
</feature>
<proteinExistence type="predicted"/>
<sequence length="62" mass="7033">MATHEKTASSLCTTRTETTMYSNPVIGALIGRSRISTRDYLRVGPFGVKTTQRYTWVHWANL</sequence>
<gene>
    <name evidence="1" type="ORF">HaLaN_17281</name>
</gene>
<evidence type="ECO:0000313" key="1">
    <source>
        <dbReference type="EMBL" id="GFH20199.1"/>
    </source>
</evidence>
<accession>A0A699ZKQ8</accession>
<dbReference type="AlphaFoldDB" id="A0A699ZKQ8"/>
<dbReference type="EMBL" id="BLLF01001593">
    <property type="protein sequence ID" value="GFH20199.1"/>
    <property type="molecule type" value="Genomic_DNA"/>
</dbReference>
<comment type="caution">
    <text evidence="1">The sequence shown here is derived from an EMBL/GenBank/DDBJ whole genome shotgun (WGS) entry which is preliminary data.</text>
</comment>